<organism evidence="2 3">
    <name type="scientific">Streptomyces cinnabarinus</name>
    <dbReference type="NCBI Taxonomy" id="67287"/>
    <lineage>
        <taxon>Bacteria</taxon>
        <taxon>Bacillati</taxon>
        <taxon>Actinomycetota</taxon>
        <taxon>Actinomycetes</taxon>
        <taxon>Kitasatosporales</taxon>
        <taxon>Streptomycetaceae</taxon>
        <taxon>Streptomyces</taxon>
    </lineage>
</organism>
<reference evidence="2" key="1">
    <citation type="submission" date="2022-12" db="EMBL/GenBank/DDBJ databases">
        <authorList>
            <person name="Ruckert C."/>
            <person name="Busche T."/>
            <person name="Kalinowski J."/>
            <person name="Wittmann C."/>
        </authorList>
    </citation>
    <scope>NUCLEOTIDE SEQUENCE</scope>
    <source>
        <strain evidence="2">DSM 40467</strain>
    </source>
</reference>
<proteinExistence type="predicted"/>
<gene>
    <name evidence="2" type="ORF">STRCI_008605</name>
</gene>
<dbReference type="Proteomes" id="UP001164439">
    <property type="component" value="Chromosome"/>
</dbReference>
<dbReference type="Pfam" id="PF12770">
    <property type="entry name" value="CHAT"/>
    <property type="match status" value="1"/>
</dbReference>
<name>A0ABY7KWI2_9ACTN</name>
<protein>
    <submittedName>
        <fullName evidence="2">CHAT domain-containing protein</fullName>
    </submittedName>
</protein>
<evidence type="ECO:0000313" key="3">
    <source>
        <dbReference type="Proteomes" id="UP001164439"/>
    </source>
</evidence>
<feature type="domain" description="CHAT" evidence="1">
    <location>
        <begin position="4"/>
        <end position="120"/>
    </location>
</feature>
<evidence type="ECO:0000259" key="1">
    <source>
        <dbReference type="Pfam" id="PF12770"/>
    </source>
</evidence>
<dbReference type="RefSeq" id="WP_269664800.1">
    <property type="nucleotide sequence ID" value="NZ_CP114413.1"/>
</dbReference>
<sequence>MVLHDGLLSVAGLYDAERQPGELAFLSACKTATPGQRCLAEAITLSTALRYAGWWHVIGTLGSVWDQASAAVGVDTYRRTVRDGRLEVGLLAEALHHTVRSLRDAHPSRPGMWTQFVRAGL</sequence>
<keyword evidence="3" id="KW-1185">Reference proteome</keyword>
<accession>A0ABY7KWI2</accession>
<dbReference type="EMBL" id="CP114413">
    <property type="protein sequence ID" value="WAZ27351.1"/>
    <property type="molecule type" value="Genomic_DNA"/>
</dbReference>
<evidence type="ECO:0000313" key="2">
    <source>
        <dbReference type="EMBL" id="WAZ27351.1"/>
    </source>
</evidence>
<dbReference type="InterPro" id="IPR024983">
    <property type="entry name" value="CHAT_dom"/>
</dbReference>